<feature type="region of interest" description="Disordered" evidence="1">
    <location>
        <begin position="1"/>
        <end position="46"/>
    </location>
</feature>
<reference evidence="2 3" key="1">
    <citation type="submission" date="2021-03" db="EMBL/GenBank/DDBJ databases">
        <authorList>
            <person name="King G.J."/>
            <person name="Bancroft I."/>
            <person name="Baten A."/>
            <person name="Bloomfield J."/>
            <person name="Borpatragohain P."/>
            <person name="He Z."/>
            <person name="Irish N."/>
            <person name="Irwin J."/>
            <person name="Liu K."/>
            <person name="Mauleon R.P."/>
            <person name="Moore J."/>
            <person name="Morris R."/>
            <person name="Ostergaard L."/>
            <person name="Wang B."/>
            <person name="Wells R."/>
        </authorList>
    </citation>
    <scope>NUCLEOTIDE SEQUENCE [LARGE SCALE GENOMIC DNA]</scope>
    <source>
        <strain evidence="2">R-o-18</strain>
        <tissue evidence="2">Leaf</tissue>
    </source>
</reference>
<evidence type="ECO:0000313" key="3">
    <source>
        <dbReference type="Proteomes" id="UP000823674"/>
    </source>
</evidence>
<gene>
    <name evidence="2" type="primary">A04g504870.1_BraROA</name>
    <name evidence="2" type="ORF">IGI04_015493</name>
</gene>
<feature type="region of interest" description="Disordered" evidence="1">
    <location>
        <begin position="71"/>
        <end position="95"/>
    </location>
</feature>
<protein>
    <submittedName>
        <fullName evidence="2">Uncharacterized protein</fullName>
    </submittedName>
</protein>
<name>A0ABQ7MSR5_BRACM</name>
<comment type="caution">
    <text evidence="2">The sequence shown here is derived from an EMBL/GenBank/DDBJ whole genome shotgun (WGS) entry which is preliminary data.</text>
</comment>
<accession>A0ABQ7MSR5</accession>
<keyword evidence="3" id="KW-1185">Reference proteome</keyword>
<organism evidence="2 3">
    <name type="scientific">Brassica rapa subsp. trilocularis</name>
    <dbReference type="NCBI Taxonomy" id="1813537"/>
    <lineage>
        <taxon>Eukaryota</taxon>
        <taxon>Viridiplantae</taxon>
        <taxon>Streptophyta</taxon>
        <taxon>Embryophyta</taxon>
        <taxon>Tracheophyta</taxon>
        <taxon>Spermatophyta</taxon>
        <taxon>Magnoliopsida</taxon>
        <taxon>eudicotyledons</taxon>
        <taxon>Gunneridae</taxon>
        <taxon>Pentapetalae</taxon>
        <taxon>rosids</taxon>
        <taxon>malvids</taxon>
        <taxon>Brassicales</taxon>
        <taxon>Brassicaceae</taxon>
        <taxon>Brassiceae</taxon>
        <taxon>Brassica</taxon>
    </lineage>
</organism>
<feature type="compositionally biased region" description="Pro residues" evidence="1">
    <location>
        <begin position="170"/>
        <end position="179"/>
    </location>
</feature>
<evidence type="ECO:0000256" key="1">
    <source>
        <dbReference type="SAM" id="MobiDB-lite"/>
    </source>
</evidence>
<proteinExistence type="predicted"/>
<evidence type="ECO:0000313" key="2">
    <source>
        <dbReference type="EMBL" id="KAG5400886.1"/>
    </source>
</evidence>
<sequence length="179" mass="21016">MEERKLSPTRPSSIQTKTKGQDEAQLTLRRKPNTRAQHRKENRRGSKLRHVIFHVDDRPAINETRVKTKNHFLPPEPEEATELHRRRRRTTEEPIFTEAQTESQNWWIYNSEKKQRRLQSILINRGSEREAVGQRRTESHRLPETETGEVDAVRTVASRRQSRTMIGGTDPPPETRAGR</sequence>
<dbReference type="EMBL" id="JADBGQ010000004">
    <property type="protein sequence ID" value="KAG5400886.1"/>
    <property type="molecule type" value="Genomic_DNA"/>
</dbReference>
<feature type="compositionally biased region" description="Basic and acidic residues" evidence="1">
    <location>
        <begin position="127"/>
        <end position="144"/>
    </location>
</feature>
<feature type="compositionally biased region" description="Polar residues" evidence="1">
    <location>
        <begin position="9"/>
        <end position="18"/>
    </location>
</feature>
<feature type="compositionally biased region" description="Basic residues" evidence="1">
    <location>
        <begin position="28"/>
        <end position="46"/>
    </location>
</feature>
<dbReference type="Proteomes" id="UP000823674">
    <property type="component" value="Chromosome A04"/>
</dbReference>
<feature type="region of interest" description="Disordered" evidence="1">
    <location>
        <begin position="127"/>
        <end position="179"/>
    </location>
</feature>